<dbReference type="Proteomes" id="UP000241093">
    <property type="component" value="Unassembled WGS sequence"/>
</dbReference>
<dbReference type="AlphaFoldDB" id="A0A2T4IAZ3"/>
<evidence type="ECO:0000256" key="1">
    <source>
        <dbReference type="SAM" id="Phobius"/>
    </source>
</evidence>
<feature type="transmembrane region" description="Helical" evidence="1">
    <location>
        <begin position="39"/>
        <end position="59"/>
    </location>
</feature>
<feature type="transmembrane region" description="Helical" evidence="1">
    <location>
        <begin position="6"/>
        <end position="27"/>
    </location>
</feature>
<comment type="caution">
    <text evidence="2">The sequence shown here is derived from an EMBL/GenBank/DDBJ whole genome shotgun (WGS) entry which is preliminary data.</text>
</comment>
<evidence type="ECO:0000313" key="2">
    <source>
        <dbReference type="EMBL" id="PTD31820.1"/>
    </source>
</evidence>
<dbReference type="EMBL" id="LAUU01000002">
    <property type="protein sequence ID" value="PTD31820.1"/>
    <property type="molecule type" value="Genomic_DNA"/>
</dbReference>
<organism evidence="2 3">
    <name type="scientific">Mycoplasma leachii 06049</name>
    <dbReference type="NCBI Taxonomy" id="1188244"/>
    <lineage>
        <taxon>Bacteria</taxon>
        <taxon>Bacillati</taxon>
        <taxon>Mycoplasmatota</taxon>
        <taxon>Mollicutes</taxon>
        <taxon>Mycoplasmataceae</taxon>
        <taxon>Mycoplasma</taxon>
    </lineage>
</organism>
<keyword evidence="1 2" id="KW-0812">Transmembrane</keyword>
<name>A0A2T4IAZ3_9MOLU</name>
<reference evidence="2 3" key="1">
    <citation type="submission" date="2015-04" db="EMBL/GenBank/DDBJ databases">
        <title>Genome sequence of Mycoplasma leachii strain 06049.</title>
        <authorList>
            <person name="Sirand-Pugnet P."/>
            <person name="Breton M."/>
            <person name="Dordet-Frisoni E."/>
            <person name="Baranowski E."/>
            <person name="Barre A."/>
            <person name="Couture C."/>
            <person name="Dupuy V."/>
            <person name="Gaurivaud P."/>
            <person name="Jacob D."/>
            <person name="Lemaitre C."/>
            <person name="Manso-Silvan L."/>
            <person name="Nikolski M."/>
            <person name="Nouvel L.-X."/>
            <person name="Poumarat F."/>
            <person name="Tardy F."/>
            <person name="Thebault P."/>
            <person name="Theil S."/>
            <person name="Citti C."/>
            <person name="Thiaucourt F."/>
            <person name="Blanchard A."/>
        </authorList>
    </citation>
    <scope>NUCLEOTIDE SEQUENCE [LARGE SCALE GENOMIC DNA]</scope>
    <source>
        <strain evidence="2 3">06049</strain>
    </source>
</reference>
<keyword evidence="1" id="KW-0472">Membrane</keyword>
<protein>
    <submittedName>
        <fullName evidence="2">Putative transmembrane protein</fullName>
    </submittedName>
</protein>
<evidence type="ECO:0000313" key="3">
    <source>
        <dbReference type="Proteomes" id="UP000241093"/>
    </source>
</evidence>
<proteinExistence type="predicted"/>
<sequence>MEKDFLLLKIYGWMSFIFLLLTTELMIKTIWFTKPENALVFWILSGVCFIIFDIFIYLFSTKVQEIDNR</sequence>
<accession>A0A2T4IAZ3</accession>
<gene>
    <name evidence="2" type="ORF">MLEAa_0330</name>
</gene>
<keyword evidence="1" id="KW-1133">Transmembrane helix</keyword>